<dbReference type="InterPro" id="IPR005135">
    <property type="entry name" value="Endo/exonuclease/phosphatase"/>
</dbReference>
<sequence>MAVYAPTDRGENEDFWKKVKKKIQESRSIFPKPNILLGDFNMVEDAIDRFPARLRDIDSPESFAELKRYLKLEDGWRETFPHTKEWTWRNAARSAMSRIDRIYLTKALNTASREWAVKLSGLNMNDHSRVLVEVANLDAPEIGMGRWMMSAECARDNRLLVAINDLARDAELEIETIKAHGRSQELNAQRTWAQFKTKLVREAKKRSREINCAKKKDEERLEGLRQAAKQEYLEAEEVLEREKARQALRAAETTLSRAQEIAHKDKFERRDARIWADAETMKKSWFRWTKENKPRDTIAALARPNSNPKTFSSDSQEMADAAGAYHESIQNKDLEVDPDERQRACETVLGHVPRKMNEDGKKEAAQLIARGNIVESLLSAKNGSAAGLDGIVYELWKELHRRYETPPGPNQRMSIPRKPPEKEVKWVDIVGMMTDVFQDIEEYGVDDSTGTQDSLEKWSTHHPTMNGKAILSRVIAGGHTQFLTAAQGMPRSVEKRLDSIVMDFIWDSPGRHPVNMATLRRPRDDGGLELFCAGERNDAQYITWLATYLAPLGRRPLWAYIADQLYRRAIIGKDSRRVPVGQRINPFCQAWRPNLRKLPFILRQMITVSRKYGLAIDAPYIPENIRIGIPVWAHPAMLNPNARNRRPWTSRCLKFHHAVETVEDLEEIAEWDEGDHEADSDCACENCITDRAEGCRHPYRCQEMASEILGSISGKWNPAVTKDEEPRDVWDAFADSRATALEVGETMVFERDTVRPTKVEDMLRIFVNEIGLDPGPAHDIMRREMGERPARKEPRQSIHVIVCAGMTMDSSEDARGGYTVVFPDKEYEDIDRACAGPEQTYAQALALGILAAARAVPNSDDLHVILTSRMMIWRNTSDLDGLESRRDKWN</sequence>
<dbReference type="Proteomes" id="UP000006514">
    <property type="component" value="Unassembled WGS sequence"/>
</dbReference>
<evidence type="ECO:0000256" key="1">
    <source>
        <dbReference type="SAM" id="Coils"/>
    </source>
</evidence>
<evidence type="ECO:0000313" key="4">
    <source>
        <dbReference type="Proteomes" id="UP000006514"/>
    </source>
</evidence>
<dbReference type="OrthoDB" id="2205812at2759"/>
<dbReference type="Pfam" id="PF03372">
    <property type="entry name" value="Exo_endo_phos"/>
    <property type="match status" value="1"/>
</dbReference>
<dbReference type="EMBL" id="JH687884">
    <property type="protein sequence ID" value="EJD35620.1"/>
    <property type="molecule type" value="Genomic_DNA"/>
</dbReference>
<evidence type="ECO:0000313" key="3">
    <source>
        <dbReference type="EMBL" id="EJD35620.1"/>
    </source>
</evidence>
<dbReference type="KEGG" id="adl:AURDEDRAFT_130493"/>
<dbReference type="InterPro" id="IPR036691">
    <property type="entry name" value="Endo/exonu/phosph_ase_sf"/>
</dbReference>
<dbReference type="Gene3D" id="3.60.10.10">
    <property type="entry name" value="Endonuclease/exonuclease/phosphatase"/>
    <property type="match status" value="1"/>
</dbReference>
<dbReference type="eggNOG" id="ENOG502SMUP">
    <property type="taxonomic scope" value="Eukaryota"/>
</dbReference>
<dbReference type="InParanoid" id="J0D8J3"/>
<name>J0D8J3_AURST</name>
<gene>
    <name evidence="3" type="ORF">AURDEDRAFT_130493</name>
</gene>
<feature type="coiled-coil region" evidence="1">
    <location>
        <begin position="218"/>
        <end position="261"/>
    </location>
</feature>
<evidence type="ECO:0000259" key="2">
    <source>
        <dbReference type="Pfam" id="PF03372"/>
    </source>
</evidence>
<reference evidence="4" key="1">
    <citation type="journal article" date="2012" name="Science">
        <title>The Paleozoic origin of enzymatic lignin decomposition reconstructed from 31 fungal genomes.</title>
        <authorList>
            <person name="Floudas D."/>
            <person name="Binder M."/>
            <person name="Riley R."/>
            <person name="Barry K."/>
            <person name="Blanchette R.A."/>
            <person name="Henrissat B."/>
            <person name="Martinez A.T."/>
            <person name="Otillar R."/>
            <person name="Spatafora J.W."/>
            <person name="Yadav J.S."/>
            <person name="Aerts A."/>
            <person name="Benoit I."/>
            <person name="Boyd A."/>
            <person name="Carlson A."/>
            <person name="Copeland A."/>
            <person name="Coutinho P.M."/>
            <person name="de Vries R.P."/>
            <person name="Ferreira P."/>
            <person name="Findley K."/>
            <person name="Foster B."/>
            <person name="Gaskell J."/>
            <person name="Glotzer D."/>
            <person name="Gorecki P."/>
            <person name="Heitman J."/>
            <person name="Hesse C."/>
            <person name="Hori C."/>
            <person name="Igarashi K."/>
            <person name="Jurgens J.A."/>
            <person name="Kallen N."/>
            <person name="Kersten P."/>
            <person name="Kohler A."/>
            <person name="Kuees U."/>
            <person name="Kumar T.K.A."/>
            <person name="Kuo A."/>
            <person name="LaButti K."/>
            <person name="Larrondo L.F."/>
            <person name="Lindquist E."/>
            <person name="Ling A."/>
            <person name="Lombard V."/>
            <person name="Lucas S."/>
            <person name="Lundell T."/>
            <person name="Martin R."/>
            <person name="McLaughlin D.J."/>
            <person name="Morgenstern I."/>
            <person name="Morin E."/>
            <person name="Murat C."/>
            <person name="Nagy L.G."/>
            <person name="Nolan M."/>
            <person name="Ohm R.A."/>
            <person name="Patyshakuliyeva A."/>
            <person name="Rokas A."/>
            <person name="Ruiz-Duenas F.J."/>
            <person name="Sabat G."/>
            <person name="Salamov A."/>
            <person name="Samejima M."/>
            <person name="Schmutz J."/>
            <person name="Slot J.C."/>
            <person name="St John F."/>
            <person name="Stenlid J."/>
            <person name="Sun H."/>
            <person name="Sun S."/>
            <person name="Syed K."/>
            <person name="Tsang A."/>
            <person name="Wiebenga A."/>
            <person name="Young D."/>
            <person name="Pisabarro A."/>
            <person name="Eastwood D.C."/>
            <person name="Martin F."/>
            <person name="Cullen D."/>
            <person name="Grigoriev I.V."/>
            <person name="Hibbett D.S."/>
        </authorList>
    </citation>
    <scope>NUCLEOTIDE SEQUENCE [LARGE SCALE GENOMIC DNA]</scope>
    <source>
        <strain evidence="4">TFB10046</strain>
    </source>
</reference>
<organism evidence="3 4">
    <name type="scientific">Auricularia subglabra (strain TFB-10046 / SS5)</name>
    <name type="common">White-rot fungus</name>
    <name type="synonym">Auricularia delicata (strain TFB10046)</name>
    <dbReference type="NCBI Taxonomy" id="717982"/>
    <lineage>
        <taxon>Eukaryota</taxon>
        <taxon>Fungi</taxon>
        <taxon>Dikarya</taxon>
        <taxon>Basidiomycota</taxon>
        <taxon>Agaricomycotina</taxon>
        <taxon>Agaricomycetes</taxon>
        <taxon>Auriculariales</taxon>
        <taxon>Auriculariaceae</taxon>
        <taxon>Auricularia</taxon>
    </lineage>
</organism>
<proteinExistence type="predicted"/>
<feature type="domain" description="Endonuclease/exonuclease/phosphatase" evidence="2">
    <location>
        <begin position="27"/>
        <end position="113"/>
    </location>
</feature>
<keyword evidence="1" id="KW-0175">Coiled coil</keyword>
<dbReference type="AlphaFoldDB" id="J0D8J3"/>
<dbReference type="SUPFAM" id="SSF56219">
    <property type="entry name" value="DNase I-like"/>
    <property type="match status" value="1"/>
</dbReference>
<protein>
    <recommendedName>
        <fullName evidence="2">Endonuclease/exonuclease/phosphatase domain-containing protein</fullName>
    </recommendedName>
</protein>
<accession>J0D8J3</accession>
<dbReference type="GO" id="GO:0003824">
    <property type="term" value="F:catalytic activity"/>
    <property type="evidence" value="ECO:0007669"/>
    <property type="project" value="InterPro"/>
</dbReference>
<keyword evidence="4" id="KW-1185">Reference proteome</keyword>